<dbReference type="GO" id="GO:0050848">
    <property type="term" value="P:regulation of calcium-mediated signaling"/>
    <property type="evidence" value="ECO:0007669"/>
    <property type="project" value="TreeGrafter"/>
</dbReference>
<feature type="transmembrane region" description="Helical" evidence="5">
    <location>
        <begin position="152"/>
        <end position="171"/>
    </location>
</feature>
<feature type="transmembrane region" description="Helical" evidence="5">
    <location>
        <begin position="276"/>
        <end position="299"/>
    </location>
</feature>
<feature type="transmembrane region" description="Helical" evidence="5">
    <location>
        <begin position="32"/>
        <end position="52"/>
    </location>
</feature>
<feature type="transmembrane region" description="Helical" evidence="5">
    <location>
        <begin position="191"/>
        <end position="212"/>
    </location>
</feature>
<dbReference type="InterPro" id="IPR001414">
    <property type="entry name" value="GPR143"/>
</dbReference>
<feature type="transmembrane region" description="Helical" evidence="5">
    <location>
        <begin position="73"/>
        <end position="95"/>
    </location>
</feature>
<dbReference type="GO" id="GO:0035240">
    <property type="term" value="F:dopamine binding"/>
    <property type="evidence" value="ECO:0007669"/>
    <property type="project" value="InterPro"/>
</dbReference>
<dbReference type="PROSITE" id="PS50262">
    <property type="entry name" value="G_PROTEIN_RECEP_F1_2"/>
    <property type="match status" value="1"/>
</dbReference>
<evidence type="ECO:0000313" key="8">
    <source>
        <dbReference type="Proteomes" id="UP000183832"/>
    </source>
</evidence>
<dbReference type="GO" id="GO:0032438">
    <property type="term" value="P:melanosome organization"/>
    <property type="evidence" value="ECO:0007669"/>
    <property type="project" value="TreeGrafter"/>
</dbReference>
<dbReference type="PRINTS" id="PR00965">
    <property type="entry name" value="OCULARALBNSM"/>
</dbReference>
<protein>
    <submittedName>
        <fullName evidence="7">CLUMA_CG002563, isoform A</fullName>
    </submittedName>
</protein>
<reference evidence="7 8" key="1">
    <citation type="submission" date="2015-04" db="EMBL/GenBank/DDBJ databases">
        <authorList>
            <person name="Syromyatnikov M.Y."/>
            <person name="Popov V.N."/>
        </authorList>
    </citation>
    <scope>NUCLEOTIDE SEQUENCE [LARGE SCALE GENOMIC DNA]</scope>
</reference>
<dbReference type="SUPFAM" id="SSF81321">
    <property type="entry name" value="Family A G protein-coupled receptor-like"/>
    <property type="match status" value="1"/>
</dbReference>
<dbReference type="AlphaFoldDB" id="A0A1J1HQG8"/>
<gene>
    <name evidence="7" type="ORF">CLUMA_CG002563</name>
</gene>
<dbReference type="GO" id="GO:0072545">
    <property type="term" value="F:L-tyrosine binding"/>
    <property type="evidence" value="ECO:0007669"/>
    <property type="project" value="InterPro"/>
</dbReference>
<dbReference type="Gene3D" id="1.20.1070.10">
    <property type="entry name" value="Rhodopsin 7-helix transmembrane proteins"/>
    <property type="match status" value="1"/>
</dbReference>
<evidence type="ECO:0000256" key="1">
    <source>
        <dbReference type="ARBA" id="ARBA00004370"/>
    </source>
</evidence>
<feature type="transmembrane region" description="Helical" evidence="5">
    <location>
        <begin position="107"/>
        <end position="131"/>
    </location>
</feature>
<dbReference type="InterPro" id="IPR017452">
    <property type="entry name" value="GPCR_Rhodpsn_7TM"/>
</dbReference>
<keyword evidence="8" id="KW-1185">Reference proteome</keyword>
<keyword evidence="4 5" id="KW-0472">Membrane</keyword>
<dbReference type="OrthoDB" id="10069455at2759"/>
<evidence type="ECO:0000256" key="2">
    <source>
        <dbReference type="ARBA" id="ARBA00022692"/>
    </source>
</evidence>
<evidence type="ECO:0000259" key="6">
    <source>
        <dbReference type="PROSITE" id="PS50262"/>
    </source>
</evidence>
<evidence type="ECO:0000313" key="7">
    <source>
        <dbReference type="EMBL" id="CRK88718.1"/>
    </source>
</evidence>
<dbReference type="PANTHER" id="PTHR15177">
    <property type="entry name" value="G-PROTEIN COUPLED RECEPTOR 143"/>
    <property type="match status" value="1"/>
</dbReference>
<dbReference type="STRING" id="568069.A0A1J1HQG8"/>
<feature type="transmembrane region" description="Helical" evidence="5">
    <location>
        <begin position="249"/>
        <end position="270"/>
    </location>
</feature>
<feature type="domain" description="G-protein coupled receptors family 1 profile" evidence="6">
    <location>
        <begin position="43"/>
        <end position="299"/>
    </location>
</feature>
<dbReference type="CDD" id="cd00637">
    <property type="entry name" value="7tm_classA_rhodopsin-like"/>
    <property type="match status" value="1"/>
</dbReference>
<dbReference type="PANTHER" id="PTHR15177:SF2">
    <property type="entry name" value="G-PROTEIN COUPLED RECEPTOR 143"/>
    <property type="match status" value="1"/>
</dbReference>
<dbReference type="Proteomes" id="UP000183832">
    <property type="component" value="Unassembled WGS sequence"/>
</dbReference>
<dbReference type="EMBL" id="CVRI01000010">
    <property type="protein sequence ID" value="CRK88718.1"/>
    <property type="molecule type" value="Genomic_DNA"/>
</dbReference>
<keyword evidence="3 5" id="KW-1133">Transmembrane helix</keyword>
<comment type="subcellular location">
    <subcellularLocation>
        <location evidence="1">Membrane</location>
    </subcellularLocation>
</comment>
<accession>A0A1J1HQG8</accession>
<dbReference type="GO" id="GO:0072544">
    <property type="term" value="F:L-DOPA binding"/>
    <property type="evidence" value="ECO:0007669"/>
    <property type="project" value="InterPro"/>
</dbReference>
<sequence length="374" mass="43962">MADPTIQSFCCHHRNHSDFAFRLMNEFHREPYLIISMISSSIGMLGSIYQIFIRKEEIVESPRRSMGRKIIVALAYSDLLASLGIFIRSALWCFMKEIMPLDDDSVSVIFCSVTSAMIQVFYTATWLWTLIYAYNMKRSLTNQSMREKNFHVFVWSISILFTAIGTSSLYFPDADCHDIHDLGTALLRVMPNYLLNYGTILVVMIVNPILYIKCSKEVDRQLIQRYGEYTNNERQIHDMFKIKFSLINLIFYICWLPNIVNAILMWTMWFHLPAKVIVITWYIMAVLNPLQAFFNVLVYRKWNNKIQFFCSFKEYLIRKFRNENIVDAHSSSQDEISPLLHNNPISSTYTFSRNNSQRNADDNFRRFSIQCPCV</sequence>
<evidence type="ECO:0000256" key="5">
    <source>
        <dbReference type="SAM" id="Phobius"/>
    </source>
</evidence>
<dbReference type="Pfam" id="PF02101">
    <property type="entry name" value="Ocular_alb"/>
    <property type="match status" value="1"/>
</dbReference>
<name>A0A1J1HQG8_9DIPT</name>
<organism evidence="7 8">
    <name type="scientific">Clunio marinus</name>
    <dbReference type="NCBI Taxonomy" id="568069"/>
    <lineage>
        <taxon>Eukaryota</taxon>
        <taxon>Metazoa</taxon>
        <taxon>Ecdysozoa</taxon>
        <taxon>Arthropoda</taxon>
        <taxon>Hexapoda</taxon>
        <taxon>Insecta</taxon>
        <taxon>Pterygota</taxon>
        <taxon>Neoptera</taxon>
        <taxon>Endopterygota</taxon>
        <taxon>Diptera</taxon>
        <taxon>Nematocera</taxon>
        <taxon>Chironomoidea</taxon>
        <taxon>Chironomidae</taxon>
        <taxon>Clunio</taxon>
    </lineage>
</organism>
<proteinExistence type="predicted"/>
<evidence type="ECO:0000256" key="4">
    <source>
        <dbReference type="ARBA" id="ARBA00023136"/>
    </source>
</evidence>
<keyword evidence="2 5" id="KW-0812">Transmembrane</keyword>
<evidence type="ECO:0000256" key="3">
    <source>
        <dbReference type="ARBA" id="ARBA00022989"/>
    </source>
</evidence>
<dbReference type="GO" id="GO:0035643">
    <property type="term" value="F:L-DOPA receptor activity"/>
    <property type="evidence" value="ECO:0007669"/>
    <property type="project" value="TreeGrafter"/>
</dbReference>
<dbReference type="GO" id="GO:0005886">
    <property type="term" value="C:plasma membrane"/>
    <property type="evidence" value="ECO:0007669"/>
    <property type="project" value="TreeGrafter"/>
</dbReference>